<dbReference type="Pfam" id="PF20151">
    <property type="entry name" value="DUF6533"/>
    <property type="match status" value="1"/>
</dbReference>
<feature type="transmembrane region" description="Helical" evidence="1">
    <location>
        <begin position="90"/>
        <end position="112"/>
    </location>
</feature>
<evidence type="ECO:0000256" key="1">
    <source>
        <dbReference type="SAM" id="Phobius"/>
    </source>
</evidence>
<feature type="transmembrane region" description="Helical" evidence="1">
    <location>
        <begin position="251"/>
        <end position="274"/>
    </location>
</feature>
<dbReference type="EMBL" id="KV428059">
    <property type="protein sequence ID" value="KZT38670.1"/>
    <property type="molecule type" value="Genomic_DNA"/>
</dbReference>
<name>A0A166DLX2_9AGAM</name>
<accession>A0A166DLX2</accession>
<feature type="domain" description="DUF6533" evidence="2">
    <location>
        <begin position="26"/>
        <end position="69"/>
    </location>
</feature>
<feature type="transmembrane region" description="Helical" evidence="1">
    <location>
        <begin position="220"/>
        <end position="245"/>
    </location>
</feature>
<dbReference type="OrthoDB" id="3037019at2759"/>
<keyword evidence="4" id="KW-1185">Reference proteome</keyword>
<feature type="transmembrane region" description="Helical" evidence="1">
    <location>
        <begin position="58"/>
        <end position="78"/>
    </location>
</feature>
<evidence type="ECO:0000313" key="3">
    <source>
        <dbReference type="EMBL" id="KZT38670.1"/>
    </source>
</evidence>
<protein>
    <recommendedName>
        <fullName evidence="2">DUF6533 domain-containing protein</fullName>
    </recommendedName>
</protein>
<feature type="transmembrane region" description="Helical" evidence="1">
    <location>
        <begin position="124"/>
        <end position="148"/>
    </location>
</feature>
<dbReference type="AlphaFoldDB" id="A0A166DLX2"/>
<keyword evidence="1" id="KW-0812">Transmembrane</keyword>
<evidence type="ECO:0000313" key="4">
    <source>
        <dbReference type="Proteomes" id="UP000076798"/>
    </source>
</evidence>
<keyword evidence="1" id="KW-1133">Transmembrane helix</keyword>
<reference evidence="3 4" key="1">
    <citation type="journal article" date="2016" name="Mol. Biol. Evol.">
        <title>Comparative Genomics of Early-Diverging Mushroom-Forming Fungi Provides Insights into the Origins of Lignocellulose Decay Capabilities.</title>
        <authorList>
            <person name="Nagy L.G."/>
            <person name="Riley R."/>
            <person name="Tritt A."/>
            <person name="Adam C."/>
            <person name="Daum C."/>
            <person name="Floudas D."/>
            <person name="Sun H."/>
            <person name="Yadav J.S."/>
            <person name="Pangilinan J."/>
            <person name="Larsson K.H."/>
            <person name="Matsuura K."/>
            <person name="Barry K."/>
            <person name="Labutti K."/>
            <person name="Kuo R."/>
            <person name="Ohm R.A."/>
            <person name="Bhattacharya S.S."/>
            <person name="Shirouzu T."/>
            <person name="Yoshinaga Y."/>
            <person name="Martin F.M."/>
            <person name="Grigoriev I.V."/>
            <person name="Hibbett D.S."/>
        </authorList>
    </citation>
    <scope>NUCLEOTIDE SEQUENCE [LARGE SCALE GENOMIC DNA]</scope>
    <source>
        <strain evidence="3 4">HHB10207 ss-3</strain>
    </source>
</reference>
<gene>
    <name evidence="3" type="ORF">SISSUDRAFT_1046683</name>
</gene>
<sequence length="331" mass="36943">MSTPVEDSMQGLVVILDEANIRLQTEVASLTMLLYDWMLTLNLEVNYVWKRGFSIPKALYLVTRWFPIISEGFGIAVQSLPNPSLKMCRYYLSIWLPGTQTAQIFIVQLILVHRIYALYNRNKHLLRMLLVLLLFTSVAATTTISIQIREEKASIINELAPGIPICGLSQTNNLDFAWAYWLPIIVFESVAFSLVAYKAIKQWGVKMLPEGRSATIGGKLVAVLFYDSFLYFTSVFILFGASTFLFRYTSYSIFSITLGPVFALISILACHMILNLPSAYEKTRQGHYHTPPIPLSAITLKDPSTPVPSSVDKSTGGILGVIDSPLSSIVV</sequence>
<feature type="transmembrane region" description="Helical" evidence="1">
    <location>
        <begin position="178"/>
        <end position="200"/>
    </location>
</feature>
<evidence type="ECO:0000259" key="2">
    <source>
        <dbReference type="Pfam" id="PF20151"/>
    </source>
</evidence>
<proteinExistence type="predicted"/>
<organism evidence="3 4">
    <name type="scientific">Sistotremastrum suecicum HHB10207 ss-3</name>
    <dbReference type="NCBI Taxonomy" id="1314776"/>
    <lineage>
        <taxon>Eukaryota</taxon>
        <taxon>Fungi</taxon>
        <taxon>Dikarya</taxon>
        <taxon>Basidiomycota</taxon>
        <taxon>Agaricomycotina</taxon>
        <taxon>Agaricomycetes</taxon>
        <taxon>Sistotremastrales</taxon>
        <taxon>Sistotremastraceae</taxon>
        <taxon>Sistotremastrum</taxon>
    </lineage>
</organism>
<dbReference type="Proteomes" id="UP000076798">
    <property type="component" value="Unassembled WGS sequence"/>
</dbReference>
<keyword evidence="1" id="KW-0472">Membrane</keyword>
<dbReference type="InterPro" id="IPR045340">
    <property type="entry name" value="DUF6533"/>
</dbReference>